<gene>
    <name evidence="1" type="ORF">WN944_026616</name>
</gene>
<protein>
    <submittedName>
        <fullName evidence="1">Uncharacterized protein</fullName>
    </submittedName>
</protein>
<reference evidence="1 2" key="1">
    <citation type="submission" date="2024-05" db="EMBL/GenBank/DDBJ databases">
        <title>Haplotype-resolved chromosome-level genome assembly of Huyou (Citrus changshanensis).</title>
        <authorList>
            <person name="Miao C."/>
            <person name="Chen W."/>
            <person name="Wu Y."/>
            <person name="Wang L."/>
            <person name="Zhao S."/>
            <person name="Grierson D."/>
            <person name="Xu C."/>
            <person name="Chen K."/>
        </authorList>
    </citation>
    <scope>NUCLEOTIDE SEQUENCE [LARGE SCALE GENOMIC DNA]</scope>
    <source>
        <strain evidence="1">01-14</strain>
        <tissue evidence="1">Leaf</tissue>
    </source>
</reference>
<name>A0AAP0LSQ4_9ROSI</name>
<dbReference type="SUPFAM" id="SSF49363">
    <property type="entry name" value="Purple acid phosphatase, N-terminal domain"/>
    <property type="match status" value="1"/>
</dbReference>
<accession>A0AAP0LSQ4</accession>
<dbReference type="InterPro" id="IPR008963">
    <property type="entry name" value="Purple_acid_Pase-like_N"/>
</dbReference>
<sequence length="99" mass="11348">MKLWPWLFQQHLMDPSKPITIPLDKSFRGNAIDLPDTDPRVQRTVEGFEPEQISISLSSTHDSVWISWITGIEIEVRGEAGVPRRSHSDAQVSKLKLLW</sequence>
<dbReference type="GO" id="GO:0046872">
    <property type="term" value="F:metal ion binding"/>
    <property type="evidence" value="ECO:0007669"/>
    <property type="project" value="InterPro"/>
</dbReference>
<proteinExistence type="predicted"/>
<evidence type="ECO:0000313" key="2">
    <source>
        <dbReference type="Proteomes" id="UP001428341"/>
    </source>
</evidence>
<dbReference type="AlphaFoldDB" id="A0AAP0LSQ4"/>
<keyword evidence="2" id="KW-1185">Reference proteome</keyword>
<comment type="caution">
    <text evidence="1">The sequence shown here is derived from an EMBL/GenBank/DDBJ whole genome shotgun (WGS) entry which is preliminary data.</text>
</comment>
<organism evidence="1 2">
    <name type="scientific">Citrus x changshan-huyou</name>
    <dbReference type="NCBI Taxonomy" id="2935761"/>
    <lineage>
        <taxon>Eukaryota</taxon>
        <taxon>Viridiplantae</taxon>
        <taxon>Streptophyta</taxon>
        <taxon>Embryophyta</taxon>
        <taxon>Tracheophyta</taxon>
        <taxon>Spermatophyta</taxon>
        <taxon>Magnoliopsida</taxon>
        <taxon>eudicotyledons</taxon>
        <taxon>Gunneridae</taxon>
        <taxon>Pentapetalae</taxon>
        <taxon>rosids</taxon>
        <taxon>malvids</taxon>
        <taxon>Sapindales</taxon>
        <taxon>Rutaceae</taxon>
        <taxon>Aurantioideae</taxon>
        <taxon>Citrus</taxon>
    </lineage>
</organism>
<dbReference type="EMBL" id="JBCGBO010000024">
    <property type="protein sequence ID" value="KAK9183464.1"/>
    <property type="molecule type" value="Genomic_DNA"/>
</dbReference>
<evidence type="ECO:0000313" key="1">
    <source>
        <dbReference type="EMBL" id="KAK9183464.1"/>
    </source>
</evidence>
<dbReference type="GO" id="GO:0003993">
    <property type="term" value="F:acid phosphatase activity"/>
    <property type="evidence" value="ECO:0007669"/>
    <property type="project" value="InterPro"/>
</dbReference>
<dbReference type="Proteomes" id="UP001428341">
    <property type="component" value="Unassembled WGS sequence"/>
</dbReference>